<keyword evidence="1" id="KW-0812">Transmembrane</keyword>
<organism evidence="2 3">
    <name type="scientific">Myroides odoratimimus CIP 101113</name>
    <dbReference type="NCBI Taxonomy" id="883154"/>
    <lineage>
        <taxon>Bacteria</taxon>
        <taxon>Pseudomonadati</taxon>
        <taxon>Bacteroidota</taxon>
        <taxon>Flavobacteriia</taxon>
        <taxon>Flavobacteriales</taxon>
        <taxon>Flavobacteriaceae</taxon>
        <taxon>Myroides</taxon>
    </lineage>
</organism>
<keyword evidence="1" id="KW-1133">Transmembrane helix</keyword>
<feature type="transmembrane region" description="Helical" evidence="1">
    <location>
        <begin position="67"/>
        <end position="87"/>
    </location>
</feature>
<evidence type="ECO:0008006" key="4">
    <source>
        <dbReference type="Google" id="ProtNLM"/>
    </source>
</evidence>
<reference evidence="2 3" key="1">
    <citation type="submission" date="2011-11" db="EMBL/GenBank/DDBJ databases">
        <title>The Genome Sequence of Myroides odoratimimus CIP 101113.</title>
        <authorList>
            <person name="Earl A."/>
            <person name="Ward D."/>
            <person name="Feldgarden M."/>
            <person name="Gevers D."/>
            <person name="Huys G."/>
            <person name="Young S.K."/>
            <person name="Zeng Q."/>
            <person name="Gargeya S."/>
            <person name="Fitzgerald M."/>
            <person name="Haas B."/>
            <person name="Abouelleil A."/>
            <person name="Alvarado L."/>
            <person name="Arachchi H.M."/>
            <person name="Berlin A."/>
            <person name="Brown A."/>
            <person name="Chapman S.B."/>
            <person name="Chen Z."/>
            <person name="Dunbar C."/>
            <person name="Freedman E."/>
            <person name="Gearin G."/>
            <person name="Goldberg J."/>
            <person name="Griggs A."/>
            <person name="Gujja S."/>
            <person name="Heiman D."/>
            <person name="Howarth C."/>
            <person name="Larson L."/>
            <person name="Lui A."/>
            <person name="MacDonald P.J.P."/>
            <person name="Montmayeur A."/>
            <person name="Murphy C."/>
            <person name="Neiman D."/>
            <person name="Pearson M."/>
            <person name="Priest M."/>
            <person name="Roberts A."/>
            <person name="Saif S."/>
            <person name="Shea T."/>
            <person name="Shenoy N."/>
            <person name="Sisk P."/>
            <person name="Stolte C."/>
            <person name="Sykes S."/>
            <person name="Wortman J."/>
            <person name="Nusbaum C."/>
            <person name="Birren B."/>
        </authorList>
    </citation>
    <scope>NUCLEOTIDE SEQUENCE [LARGE SCALE GENOMIC DNA]</scope>
    <source>
        <strain evidence="2 3">CIP 101113</strain>
    </source>
</reference>
<accession>A0AAV3F031</accession>
<dbReference type="RefSeq" id="WP_006258704.1">
    <property type="nucleotide sequence ID" value="NZ_JH590838.1"/>
</dbReference>
<dbReference type="EMBL" id="AGEE01000045">
    <property type="protein sequence ID" value="EHO07195.1"/>
    <property type="molecule type" value="Genomic_DNA"/>
</dbReference>
<protein>
    <recommendedName>
        <fullName evidence="4">Immunity protein 17</fullName>
    </recommendedName>
</protein>
<dbReference type="Proteomes" id="UP000004834">
    <property type="component" value="Unassembled WGS sequence"/>
</dbReference>
<gene>
    <name evidence="2" type="ORF">HMPREF9715_02892</name>
</gene>
<evidence type="ECO:0000313" key="2">
    <source>
        <dbReference type="EMBL" id="EHO07195.1"/>
    </source>
</evidence>
<comment type="caution">
    <text evidence="2">The sequence shown here is derived from an EMBL/GenBank/DDBJ whole genome shotgun (WGS) entry which is preliminary data.</text>
</comment>
<feature type="transmembrane region" description="Helical" evidence="1">
    <location>
        <begin position="20"/>
        <end position="39"/>
    </location>
</feature>
<sequence length="89" mass="10169">MLDSLSEYFHTLFREHPEYGGIGLVLIGGVLLFCSIKGYEHMYDQTGGPVFNMAWIRNTFGVKVAKFLNICFSILFILIGIGFYFAYKK</sequence>
<name>A0AAV3F031_9FLAO</name>
<proteinExistence type="predicted"/>
<keyword evidence="1" id="KW-0472">Membrane</keyword>
<evidence type="ECO:0000256" key="1">
    <source>
        <dbReference type="SAM" id="Phobius"/>
    </source>
</evidence>
<dbReference type="AlphaFoldDB" id="A0AAV3F031"/>
<evidence type="ECO:0000313" key="3">
    <source>
        <dbReference type="Proteomes" id="UP000004834"/>
    </source>
</evidence>